<dbReference type="Gene3D" id="3.40.630.30">
    <property type="match status" value="1"/>
</dbReference>
<dbReference type="EMBL" id="MUFB01000005">
    <property type="protein sequence ID" value="OOE86721.1"/>
    <property type="molecule type" value="Genomic_DNA"/>
</dbReference>
<name>A0ABX3KD71_9GAMM</name>
<evidence type="ECO:0000259" key="1">
    <source>
        <dbReference type="PROSITE" id="PS51186"/>
    </source>
</evidence>
<keyword evidence="3" id="KW-1185">Reference proteome</keyword>
<proteinExistence type="predicted"/>
<accession>A0ABX3KD71</accession>
<dbReference type="PROSITE" id="PS51186">
    <property type="entry name" value="GNAT"/>
    <property type="match status" value="1"/>
</dbReference>
<dbReference type="RefSeq" id="WP_077667670.1">
    <property type="nucleotide sequence ID" value="NZ_MUFB01000005.1"/>
</dbReference>
<dbReference type="InterPro" id="IPR016181">
    <property type="entry name" value="Acyl_CoA_acyltransferase"/>
</dbReference>
<comment type="caution">
    <text evidence="2">The sequence shown here is derived from an EMBL/GenBank/DDBJ whole genome shotgun (WGS) entry which is preliminary data.</text>
</comment>
<feature type="domain" description="N-acetyltransferase" evidence="1">
    <location>
        <begin position="6"/>
        <end position="150"/>
    </location>
</feature>
<dbReference type="Pfam" id="PF13673">
    <property type="entry name" value="Acetyltransf_10"/>
    <property type="match status" value="1"/>
</dbReference>
<protein>
    <submittedName>
        <fullName evidence="2">GNAT family N-acetyltransferase</fullName>
    </submittedName>
</protein>
<reference evidence="2 3" key="1">
    <citation type="journal article" date="2017" name="Genome Announc.">
        <title>Draft Genome Sequences of Salinivibrio proteolyticus, Salinivibrio sharmensis, Salinivibrio siamensis, Salinivibrio costicola subsp. alcaliphilus, Salinivibrio costicola subsp. vallismortis, and 29 New Isolates Belonging to the Genus Salinivibrio.</title>
        <authorList>
            <person name="Lopez-Hermoso C."/>
            <person name="de la Haba R.R."/>
            <person name="Sanchez-Porro C."/>
            <person name="Bayliss S.C."/>
            <person name="Feil E.J."/>
            <person name="Ventosa A."/>
        </authorList>
    </citation>
    <scope>NUCLEOTIDE SEQUENCE [LARGE SCALE GENOMIC DNA]</scope>
    <source>
        <strain evidence="2 3">JCM 14472</strain>
    </source>
</reference>
<dbReference type="CDD" id="cd04301">
    <property type="entry name" value="NAT_SF"/>
    <property type="match status" value="1"/>
</dbReference>
<organism evidence="2 3">
    <name type="scientific">Salinivibrio siamensis</name>
    <dbReference type="NCBI Taxonomy" id="414286"/>
    <lineage>
        <taxon>Bacteria</taxon>
        <taxon>Pseudomonadati</taxon>
        <taxon>Pseudomonadota</taxon>
        <taxon>Gammaproteobacteria</taxon>
        <taxon>Vibrionales</taxon>
        <taxon>Vibrionaceae</taxon>
        <taxon>Salinivibrio</taxon>
    </lineage>
</organism>
<gene>
    <name evidence="2" type="ORF">BZG73_04080</name>
</gene>
<evidence type="ECO:0000313" key="3">
    <source>
        <dbReference type="Proteomes" id="UP000189410"/>
    </source>
</evidence>
<dbReference type="SUPFAM" id="SSF55729">
    <property type="entry name" value="Acyl-CoA N-acyltransferases (Nat)"/>
    <property type="match status" value="1"/>
</dbReference>
<sequence length="155" mass="17332">MEWQQATFDALDTRTLFTLMKLRVDVFVVEQACAYPELDTHDTASDTVHLMGWLNGELAAYARILAPGVSYSGSSIGRVIIAPAHRNGQWGHQLVRHAIQACQQHWPHDDIEIGAQTHLQRFYQTHGFSAFSDAYLEDGIPHIDMRLSVSDASAV</sequence>
<evidence type="ECO:0000313" key="2">
    <source>
        <dbReference type="EMBL" id="OOE86721.1"/>
    </source>
</evidence>
<dbReference type="InterPro" id="IPR000182">
    <property type="entry name" value="GNAT_dom"/>
</dbReference>
<dbReference type="Proteomes" id="UP000189410">
    <property type="component" value="Unassembled WGS sequence"/>
</dbReference>